<reference evidence="3 4" key="1">
    <citation type="submission" date="2017-12" db="EMBL/GenBank/DDBJ databases">
        <title>Hemimetabolous genomes reveal molecular basis of termite eusociality.</title>
        <authorList>
            <person name="Harrison M.C."/>
            <person name="Jongepier E."/>
            <person name="Robertson H.M."/>
            <person name="Arning N."/>
            <person name="Bitard-Feildel T."/>
            <person name="Chao H."/>
            <person name="Childers C.P."/>
            <person name="Dinh H."/>
            <person name="Doddapaneni H."/>
            <person name="Dugan S."/>
            <person name="Gowin J."/>
            <person name="Greiner C."/>
            <person name="Han Y."/>
            <person name="Hu H."/>
            <person name="Hughes D.S.T."/>
            <person name="Huylmans A.-K."/>
            <person name="Kemena C."/>
            <person name="Kremer L.P.M."/>
            <person name="Lee S.L."/>
            <person name="Lopez-Ezquerra A."/>
            <person name="Mallet L."/>
            <person name="Monroy-Kuhn J.M."/>
            <person name="Moser A."/>
            <person name="Murali S.C."/>
            <person name="Muzny D.M."/>
            <person name="Otani S."/>
            <person name="Piulachs M.-D."/>
            <person name="Poelchau M."/>
            <person name="Qu J."/>
            <person name="Schaub F."/>
            <person name="Wada-Katsumata A."/>
            <person name="Worley K.C."/>
            <person name="Xie Q."/>
            <person name="Ylla G."/>
            <person name="Poulsen M."/>
            <person name="Gibbs R.A."/>
            <person name="Schal C."/>
            <person name="Richards S."/>
            <person name="Belles X."/>
            <person name="Korb J."/>
            <person name="Bornberg-Bauer E."/>
        </authorList>
    </citation>
    <scope>NUCLEOTIDE SEQUENCE [LARGE SCALE GENOMIC DNA]</scope>
    <source>
        <tissue evidence="3">Whole body</tissue>
    </source>
</reference>
<sequence>MCRECSTNWPKRNAYGILVGKPEGKRPLDDKDVGGWRDKEIEKERENRMHLISEMSMKKHMAILWTALLLGHLSYSTGEKKDVPREGRDTYLDAYSDTHVSPDFHGSSPSVVFPGQTYGVTFPSYNTHGPNIHPFYDPPSGLSGPSGASGLSEYGAPLSPVYGAPYAAPDHGFKGLPVGLDFATVCKIILKVLIFKMIVKFIAVICVLLFLPKLDSGGSSAGDRKLLLSNEGSADSLEGRLNRLTRLVLESVDKNSALEIENNCAEDARCRLRRVAEYVDGHNSVPRKTKDLYRTIRLILDSIHRLVYTWRPRDQPIPNPGSPMLIGNKPRMTYARSEEGEEEEEEGTKLQ</sequence>
<proteinExistence type="predicted"/>
<name>A0A2J7QIR2_9NEOP</name>
<dbReference type="STRING" id="105785.A0A2J7QIR2"/>
<evidence type="ECO:0000313" key="3">
    <source>
        <dbReference type="EMBL" id="PNF28475.1"/>
    </source>
</evidence>
<keyword evidence="2" id="KW-0812">Transmembrane</keyword>
<evidence type="ECO:0000313" key="4">
    <source>
        <dbReference type="Proteomes" id="UP000235965"/>
    </source>
</evidence>
<keyword evidence="2" id="KW-1133">Transmembrane helix</keyword>
<dbReference type="InParanoid" id="A0A2J7QIR2"/>
<feature type="transmembrane region" description="Helical" evidence="2">
    <location>
        <begin position="188"/>
        <end position="211"/>
    </location>
</feature>
<dbReference type="AlphaFoldDB" id="A0A2J7QIR2"/>
<accession>A0A2J7QIR2</accession>
<keyword evidence="2" id="KW-0472">Membrane</keyword>
<dbReference type="EMBL" id="NEVH01013579">
    <property type="protein sequence ID" value="PNF28475.1"/>
    <property type="molecule type" value="Genomic_DNA"/>
</dbReference>
<organism evidence="3 4">
    <name type="scientific">Cryptotermes secundus</name>
    <dbReference type="NCBI Taxonomy" id="105785"/>
    <lineage>
        <taxon>Eukaryota</taxon>
        <taxon>Metazoa</taxon>
        <taxon>Ecdysozoa</taxon>
        <taxon>Arthropoda</taxon>
        <taxon>Hexapoda</taxon>
        <taxon>Insecta</taxon>
        <taxon>Pterygota</taxon>
        <taxon>Neoptera</taxon>
        <taxon>Polyneoptera</taxon>
        <taxon>Dictyoptera</taxon>
        <taxon>Blattodea</taxon>
        <taxon>Blattoidea</taxon>
        <taxon>Termitoidae</taxon>
        <taxon>Kalotermitidae</taxon>
        <taxon>Cryptotermitinae</taxon>
        <taxon>Cryptotermes</taxon>
    </lineage>
</organism>
<gene>
    <name evidence="3" type="ORF">B7P43_G15243</name>
</gene>
<feature type="compositionally biased region" description="Acidic residues" evidence="1">
    <location>
        <begin position="339"/>
        <end position="351"/>
    </location>
</feature>
<protein>
    <submittedName>
        <fullName evidence="3">Uncharacterized protein</fullName>
    </submittedName>
</protein>
<dbReference type="OrthoDB" id="8122776at2759"/>
<dbReference type="Proteomes" id="UP000235965">
    <property type="component" value="Unassembled WGS sequence"/>
</dbReference>
<feature type="region of interest" description="Disordered" evidence="1">
    <location>
        <begin position="318"/>
        <end position="351"/>
    </location>
</feature>
<evidence type="ECO:0000256" key="1">
    <source>
        <dbReference type="SAM" id="MobiDB-lite"/>
    </source>
</evidence>
<keyword evidence="4" id="KW-1185">Reference proteome</keyword>
<evidence type="ECO:0000256" key="2">
    <source>
        <dbReference type="SAM" id="Phobius"/>
    </source>
</evidence>
<comment type="caution">
    <text evidence="3">The sequence shown here is derived from an EMBL/GenBank/DDBJ whole genome shotgun (WGS) entry which is preliminary data.</text>
</comment>